<dbReference type="EMBL" id="JAAKFY010000003">
    <property type="protein sequence ID" value="KAF3859094.1"/>
    <property type="molecule type" value="Genomic_DNA"/>
</dbReference>
<name>A0A7J5ZBD3_DISMA</name>
<keyword evidence="3" id="KW-1185">Reference proteome</keyword>
<comment type="caution">
    <text evidence="2">The sequence shown here is derived from an EMBL/GenBank/DDBJ whole genome shotgun (WGS) entry which is preliminary data.</text>
</comment>
<organism evidence="2 3">
    <name type="scientific">Dissostichus mawsoni</name>
    <name type="common">Antarctic cod</name>
    <dbReference type="NCBI Taxonomy" id="36200"/>
    <lineage>
        <taxon>Eukaryota</taxon>
        <taxon>Metazoa</taxon>
        <taxon>Chordata</taxon>
        <taxon>Craniata</taxon>
        <taxon>Vertebrata</taxon>
        <taxon>Euteleostomi</taxon>
        <taxon>Actinopterygii</taxon>
        <taxon>Neopterygii</taxon>
        <taxon>Teleostei</taxon>
        <taxon>Neoteleostei</taxon>
        <taxon>Acanthomorphata</taxon>
        <taxon>Eupercaria</taxon>
        <taxon>Perciformes</taxon>
        <taxon>Notothenioidei</taxon>
        <taxon>Nototheniidae</taxon>
        <taxon>Dissostichus</taxon>
    </lineage>
</organism>
<proteinExistence type="predicted"/>
<dbReference type="AlphaFoldDB" id="A0A7J5ZBD3"/>
<gene>
    <name evidence="2" type="ORF">F7725_021493</name>
</gene>
<feature type="compositionally biased region" description="Polar residues" evidence="1">
    <location>
        <begin position="49"/>
        <end position="58"/>
    </location>
</feature>
<protein>
    <submittedName>
        <fullName evidence="2">Uncharacterized protein</fullName>
    </submittedName>
</protein>
<sequence length="89" mass="10200">MEEYVRCDGEMDERLVEEGGVWFSSADSNVSCADEFVPEILPPWVQGKFKNTTHSSQDAAGEERHGEHTDPKWGEEEEEKKMKNAHFKV</sequence>
<evidence type="ECO:0000313" key="2">
    <source>
        <dbReference type="EMBL" id="KAF3859094.1"/>
    </source>
</evidence>
<feature type="region of interest" description="Disordered" evidence="1">
    <location>
        <begin position="48"/>
        <end position="89"/>
    </location>
</feature>
<reference evidence="2 3" key="1">
    <citation type="submission" date="2020-03" db="EMBL/GenBank/DDBJ databases">
        <title>Dissostichus mawsoni Genome sequencing and assembly.</title>
        <authorList>
            <person name="Park H."/>
        </authorList>
    </citation>
    <scope>NUCLEOTIDE SEQUENCE [LARGE SCALE GENOMIC DNA]</scope>
    <source>
        <strain evidence="2">DM0001</strain>
        <tissue evidence="2">Muscle</tissue>
    </source>
</reference>
<evidence type="ECO:0000313" key="3">
    <source>
        <dbReference type="Proteomes" id="UP000518266"/>
    </source>
</evidence>
<evidence type="ECO:0000256" key="1">
    <source>
        <dbReference type="SAM" id="MobiDB-lite"/>
    </source>
</evidence>
<feature type="compositionally biased region" description="Basic and acidic residues" evidence="1">
    <location>
        <begin position="61"/>
        <end position="82"/>
    </location>
</feature>
<accession>A0A7J5ZBD3</accession>
<dbReference type="Proteomes" id="UP000518266">
    <property type="component" value="Unassembled WGS sequence"/>
</dbReference>